<dbReference type="RefSeq" id="WP_116857681.1">
    <property type="nucleotide sequence ID" value="NZ_QTJV01000021.1"/>
</dbReference>
<reference evidence="3 4" key="1">
    <citation type="submission" date="2018-08" db="EMBL/GenBank/DDBJ databases">
        <title>Chitinophaga sp. K20C18050901, a novel bacterium isolated from forest soil.</title>
        <authorList>
            <person name="Wang C."/>
        </authorList>
    </citation>
    <scope>NUCLEOTIDE SEQUENCE [LARGE SCALE GENOMIC DNA]</scope>
    <source>
        <strain evidence="3 4">K20C18050901</strain>
    </source>
</reference>
<proteinExistence type="predicted"/>
<keyword evidence="4" id="KW-1185">Reference proteome</keyword>
<evidence type="ECO:0000313" key="3">
    <source>
        <dbReference type="EMBL" id="RFM29366.1"/>
    </source>
</evidence>
<dbReference type="OrthoDB" id="1357763at2"/>
<feature type="signal peptide" evidence="1">
    <location>
        <begin position="1"/>
        <end position="26"/>
    </location>
</feature>
<comment type="caution">
    <text evidence="3">The sequence shown here is derived from an EMBL/GenBank/DDBJ whole genome shotgun (WGS) entry which is preliminary data.</text>
</comment>
<accession>A0A3E1NN56</accession>
<dbReference type="InterPro" id="IPR027843">
    <property type="entry name" value="DUF4440"/>
</dbReference>
<feature type="chain" id="PRO_5017719042" evidence="1">
    <location>
        <begin position="27"/>
        <end position="311"/>
    </location>
</feature>
<dbReference type="InterPro" id="IPR032710">
    <property type="entry name" value="NTF2-like_dom_sf"/>
</dbReference>
<dbReference type="AlphaFoldDB" id="A0A3E1NN56"/>
<evidence type="ECO:0000259" key="2">
    <source>
        <dbReference type="Pfam" id="PF14534"/>
    </source>
</evidence>
<dbReference type="Proteomes" id="UP000261174">
    <property type="component" value="Unassembled WGS sequence"/>
</dbReference>
<dbReference type="Pfam" id="PF14534">
    <property type="entry name" value="DUF4440"/>
    <property type="match status" value="1"/>
</dbReference>
<organism evidence="3 4">
    <name type="scientific">Chitinophaga silvisoli</name>
    <dbReference type="NCBI Taxonomy" id="2291814"/>
    <lineage>
        <taxon>Bacteria</taxon>
        <taxon>Pseudomonadati</taxon>
        <taxon>Bacteroidota</taxon>
        <taxon>Chitinophagia</taxon>
        <taxon>Chitinophagales</taxon>
        <taxon>Chitinophagaceae</taxon>
        <taxon>Chitinophaga</taxon>
    </lineage>
</organism>
<dbReference type="SUPFAM" id="SSF54427">
    <property type="entry name" value="NTF2-like"/>
    <property type="match status" value="2"/>
</dbReference>
<dbReference type="Gene3D" id="3.10.450.50">
    <property type="match status" value="2"/>
</dbReference>
<dbReference type="EMBL" id="QTJV01000021">
    <property type="protein sequence ID" value="RFM29366.1"/>
    <property type="molecule type" value="Genomic_DNA"/>
</dbReference>
<feature type="domain" description="DUF4440" evidence="2">
    <location>
        <begin position="187"/>
        <end position="303"/>
    </location>
</feature>
<evidence type="ECO:0000313" key="4">
    <source>
        <dbReference type="Proteomes" id="UP000261174"/>
    </source>
</evidence>
<keyword evidence="1" id="KW-0732">Signal</keyword>
<evidence type="ECO:0000256" key="1">
    <source>
        <dbReference type="SAM" id="SignalP"/>
    </source>
</evidence>
<gene>
    <name evidence="3" type="ORF">DXN04_32950</name>
</gene>
<protein>
    <submittedName>
        <fullName evidence="3">Nuclear transport factor 2 family protein</fullName>
    </submittedName>
</protein>
<sequence>MNTTVRKIWVIAFAAFIFVPFHPCNAQSTSKDSAAALYRILAIKDSLVYDDILNTCNFNELSSILAPDFQFLQDNGGPKYTGVVGRDRFINDFKSYCSKNNNPAAMKKVRRVVAGTLQAYTTGENTAIQMGVQNYFLTKAGQPDLLVDVSRFINTWTLKNGEWKMTRQFISLENFHAPHTDSLYATIEGLDAKLFDAINHKDLATLKDMYDESLEFYHDKSGLMDYKTSMEINERHFKDTAAKYVERRELDKNSLEVFPIPGFGAIEVGMHRFYTSFNGGPEEVTASPRFVLVWQQKGNQWKVVKVVSYGH</sequence>
<name>A0A3E1NN56_9BACT</name>